<proteinExistence type="inferred from homology"/>
<evidence type="ECO:0000259" key="7">
    <source>
        <dbReference type="Pfam" id="PF04545"/>
    </source>
</evidence>
<dbReference type="PANTHER" id="PTHR43133">
    <property type="entry name" value="RNA POLYMERASE ECF-TYPE SIGMA FACTO"/>
    <property type="match status" value="1"/>
</dbReference>
<dbReference type="EMBL" id="NPOA01000013">
    <property type="protein sequence ID" value="PAV28414.1"/>
    <property type="molecule type" value="Genomic_DNA"/>
</dbReference>
<organism evidence="8 9">
    <name type="scientific">Virgibacillus profundi</name>
    <dbReference type="NCBI Taxonomy" id="2024555"/>
    <lineage>
        <taxon>Bacteria</taxon>
        <taxon>Bacillati</taxon>
        <taxon>Bacillota</taxon>
        <taxon>Bacilli</taxon>
        <taxon>Bacillales</taxon>
        <taxon>Bacillaceae</taxon>
        <taxon>Virgibacillus</taxon>
    </lineage>
</organism>
<dbReference type="Pfam" id="PF04542">
    <property type="entry name" value="Sigma70_r2"/>
    <property type="match status" value="1"/>
</dbReference>
<dbReference type="NCBIfam" id="TIGR02937">
    <property type="entry name" value="sigma70-ECF"/>
    <property type="match status" value="1"/>
</dbReference>
<accession>A0A2A2IAV2</accession>
<dbReference type="GO" id="GO:0016987">
    <property type="term" value="F:sigma factor activity"/>
    <property type="evidence" value="ECO:0007669"/>
    <property type="project" value="UniProtKB-KW"/>
</dbReference>
<keyword evidence="3" id="KW-0731">Sigma factor</keyword>
<evidence type="ECO:0000256" key="4">
    <source>
        <dbReference type="ARBA" id="ARBA00023125"/>
    </source>
</evidence>
<evidence type="ECO:0000313" key="9">
    <source>
        <dbReference type="Proteomes" id="UP000218887"/>
    </source>
</evidence>
<evidence type="ECO:0000256" key="3">
    <source>
        <dbReference type="ARBA" id="ARBA00023082"/>
    </source>
</evidence>
<dbReference type="InterPro" id="IPR007630">
    <property type="entry name" value="RNA_pol_sigma70_r4"/>
</dbReference>
<name>A0A2A2IAV2_9BACI</name>
<dbReference type="InterPro" id="IPR039425">
    <property type="entry name" value="RNA_pol_sigma-70-like"/>
</dbReference>
<comment type="caution">
    <text evidence="8">The sequence shown here is derived from an EMBL/GenBank/DDBJ whole genome shotgun (WGS) entry which is preliminary data.</text>
</comment>
<sequence>MTQDKEQSFEEIFKQNERRIYYHMQRLGIRDPYKEFYVEGLYAMWMAHKKYQPDKGPLSTYFNYTIRHRLIDMLRKKAREQYKDEAFASHEKLRVDNGNRDANTRNPIMESSGINVEDTQDWEKVKAGLTANQWNWVYGHIILEMPLKEIAEMKGVSVEAVKSWGKEARKKLRSDPALSGISTILPMD</sequence>
<dbReference type="InterPro" id="IPR013324">
    <property type="entry name" value="RNA_pol_sigma_r3/r4-like"/>
</dbReference>
<feature type="domain" description="RNA polymerase sigma-70 region 4" evidence="7">
    <location>
        <begin position="142"/>
        <end position="173"/>
    </location>
</feature>
<dbReference type="Proteomes" id="UP000218887">
    <property type="component" value="Unassembled WGS sequence"/>
</dbReference>
<dbReference type="Pfam" id="PF04545">
    <property type="entry name" value="Sigma70_r4"/>
    <property type="match status" value="1"/>
</dbReference>
<keyword evidence="4" id="KW-0238">DNA-binding</keyword>
<dbReference type="PANTHER" id="PTHR43133:SF8">
    <property type="entry name" value="RNA POLYMERASE SIGMA FACTOR HI_1459-RELATED"/>
    <property type="match status" value="1"/>
</dbReference>
<evidence type="ECO:0000256" key="1">
    <source>
        <dbReference type="ARBA" id="ARBA00010641"/>
    </source>
</evidence>
<dbReference type="Gene3D" id="1.10.10.10">
    <property type="entry name" value="Winged helix-like DNA-binding domain superfamily/Winged helix DNA-binding domain"/>
    <property type="match status" value="1"/>
</dbReference>
<comment type="similarity">
    <text evidence="1">Belongs to the sigma-70 factor family. ECF subfamily.</text>
</comment>
<dbReference type="AlphaFoldDB" id="A0A2A2IAV2"/>
<evidence type="ECO:0000256" key="5">
    <source>
        <dbReference type="ARBA" id="ARBA00023163"/>
    </source>
</evidence>
<gene>
    <name evidence="8" type="ORF">CIL05_17425</name>
</gene>
<reference evidence="8 9" key="1">
    <citation type="submission" date="2017-08" db="EMBL/GenBank/DDBJ databases">
        <title>Virgibacillus indicus sp. nov. and Virgibacillus profoundi sp. nov, two moderately halophilic bacteria isolated from marine sediment by using the Microfluidic Streak Plate.</title>
        <authorList>
            <person name="Xu B."/>
            <person name="Hu B."/>
            <person name="Wang J."/>
            <person name="Zhu Y."/>
            <person name="Huang L."/>
            <person name="Du W."/>
            <person name="Huang Y."/>
        </authorList>
    </citation>
    <scope>NUCLEOTIDE SEQUENCE [LARGE SCALE GENOMIC DNA]</scope>
    <source>
        <strain evidence="8 9">IO3-P3-H5</strain>
    </source>
</reference>
<dbReference type="InterPro" id="IPR036388">
    <property type="entry name" value="WH-like_DNA-bd_sf"/>
</dbReference>
<dbReference type="InterPro" id="IPR007627">
    <property type="entry name" value="RNA_pol_sigma70_r2"/>
</dbReference>
<evidence type="ECO:0000313" key="8">
    <source>
        <dbReference type="EMBL" id="PAV28414.1"/>
    </source>
</evidence>
<dbReference type="GO" id="GO:0003677">
    <property type="term" value="F:DNA binding"/>
    <property type="evidence" value="ECO:0007669"/>
    <property type="project" value="UniProtKB-KW"/>
</dbReference>
<evidence type="ECO:0000259" key="6">
    <source>
        <dbReference type="Pfam" id="PF04542"/>
    </source>
</evidence>
<dbReference type="InterPro" id="IPR013325">
    <property type="entry name" value="RNA_pol_sigma_r2"/>
</dbReference>
<dbReference type="GO" id="GO:0006352">
    <property type="term" value="P:DNA-templated transcription initiation"/>
    <property type="evidence" value="ECO:0007669"/>
    <property type="project" value="InterPro"/>
</dbReference>
<keyword evidence="2" id="KW-0805">Transcription regulation</keyword>
<keyword evidence="9" id="KW-1185">Reference proteome</keyword>
<dbReference type="Gene3D" id="1.10.1740.10">
    <property type="match status" value="1"/>
</dbReference>
<feature type="domain" description="RNA polymerase sigma-70 region 2" evidence="6">
    <location>
        <begin position="13"/>
        <end position="79"/>
    </location>
</feature>
<dbReference type="RefSeq" id="WP_095656830.1">
    <property type="nucleotide sequence ID" value="NZ_NPOA01000013.1"/>
</dbReference>
<evidence type="ECO:0008006" key="10">
    <source>
        <dbReference type="Google" id="ProtNLM"/>
    </source>
</evidence>
<keyword evidence="5" id="KW-0804">Transcription</keyword>
<dbReference type="OrthoDB" id="9783788at2"/>
<dbReference type="InterPro" id="IPR014284">
    <property type="entry name" value="RNA_pol_sigma-70_dom"/>
</dbReference>
<dbReference type="SUPFAM" id="SSF88659">
    <property type="entry name" value="Sigma3 and sigma4 domains of RNA polymerase sigma factors"/>
    <property type="match status" value="1"/>
</dbReference>
<evidence type="ECO:0000256" key="2">
    <source>
        <dbReference type="ARBA" id="ARBA00023015"/>
    </source>
</evidence>
<protein>
    <recommendedName>
        <fullName evidence="10">RNA polymerase sigma-70 region 2 domain-containing protein</fullName>
    </recommendedName>
</protein>
<dbReference type="SUPFAM" id="SSF88946">
    <property type="entry name" value="Sigma2 domain of RNA polymerase sigma factors"/>
    <property type="match status" value="1"/>
</dbReference>